<reference evidence="1" key="1">
    <citation type="submission" date="2014-11" db="EMBL/GenBank/DDBJ databases">
        <authorList>
            <person name="Amaro Gonzalez C."/>
        </authorList>
    </citation>
    <scope>NUCLEOTIDE SEQUENCE</scope>
</reference>
<dbReference type="AlphaFoldDB" id="A0A0E9QZI8"/>
<protein>
    <submittedName>
        <fullName evidence="1">Uncharacterized protein</fullName>
    </submittedName>
</protein>
<sequence>MYSSPSSLKHIYRKVSRGNIHWFGTSVNMVI</sequence>
<dbReference type="EMBL" id="GBXM01086912">
    <property type="protein sequence ID" value="JAH21665.1"/>
    <property type="molecule type" value="Transcribed_RNA"/>
</dbReference>
<name>A0A0E9QZI8_ANGAN</name>
<proteinExistence type="predicted"/>
<organism evidence="1">
    <name type="scientific">Anguilla anguilla</name>
    <name type="common">European freshwater eel</name>
    <name type="synonym">Muraena anguilla</name>
    <dbReference type="NCBI Taxonomy" id="7936"/>
    <lineage>
        <taxon>Eukaryota</taxon>
        <taxon>Metazoa</taxon>
        <taxon>Chordata</taxon>
        <taxon>Craniata</taxon>
        <taxon>Vertebrata</taxon>
        <taxon>Euteleostomi</taxon>
        <taxon>Actinopterygii</taxon>
        <taxon>Neopterygii</taxon>
        <taxon>Teleostei</taxon>
        <taxon>Anguilliformes</taxon>
        <taxon>Anguillidae</taxon>
        <taxon>Anguilla</taxon>
    </lineage>
</organism>
<reference evidence="1" key="2">
    <citation type="journal article" date="2015" name="Fish Shellfish Immunol.">
        <title>Early steps in the European eel (Anguilla anguilla)-Vibrio vulnificus interaction in the gills: Role of the RtxA13 toxin.</title>
        <authorList>
            <person name="Callol A."/>
            <person name="Pajuelo D."/>
            <person name="Ebbesson L."/>
            <person name="Teles M."/>
            <person name="MacKenzie S."/>
            <person name="Amaro C."/>
        </authorList>
    </citation>
    <scope>NUCLEOTIDE SEQUENCE</scope>
</reference>
<evidence type="ECO:0000313" key="1">
    <source>
        <dbReference type="EMBL" id="JAH21665.1"/>
    </source>
</evidence>
<accession>A0A0E9QZI8</accession>